<organism evidence="7">
    <name type="scientific">Candidatus Thiocaldithrix dubininis</name>
    <dbReference type="NCBI Taxonomy" id="3080823"/>
    <lineage>
        <taxon>Bacteria</taxon>
        <taxon>Pseudomonadati</taxon>
        <taxon>Pseudomonadota</taxon>
        <taxon>Gammaproteobacteria</taxon>
        <taxon>Thiotrichales</taxon>
        <taxon>Thiotrichaceae</taxon>
        <taxon>Candidatus Thiocaldithrix</taxon>
    </lineage>
</organism>
<feature type="transmembrane region" description="Helical" evidence="6">
    <location>
        <begin position="45"/>
        <end position="64"/>
    </location>
</feature>
<protein>
    <submittedName>
        <fullName evidence="7">FUN14 domain-containing protein</fullName>
    </submittedName>
</protein>
<comment type="subcellular location">
    <subcellularLocation>
        <location evidence="1">Membrane</location>
    </subcellularLocation>
</comment>
<reference evidence="7" key="1">
    <citation type="journal article" date="2023" name="Int. J. Mol. Sci.">
        <title>Metagenomics Revealed a New Genus 'Candidatus Thiocaldithrix dubininis' gen. nov., sp. nov. and a New Species 'Candidatus Thiothrix putei' sp. nov. in the Family Thiotrichaceae, Some Members of Which Have Traits of Both Na+- and H+-Motive Energetics.</title>
        <authorList>
            <person name="Ravin N.V."/>
            <person name="Muntyan M.S."/>
            <person name="Smolyakov D.D."/>
            <person name="Rudenko T.S."/>
            <person name="Beletsky A.V."/>
            <person name="Mardanov A.V."/>
            <person name="Grabovich M.Y."/>
        </authorList>
    </citation>
    <scope>NUCLEOTIDE SEQUENCE</scope>
    <source>
        <strain evidence="7">GKL-01</strain>
    </source>
</reference>
<reference evidence="7" key="2">
    <citation type="submission" date="2023-04" db="EMBL/GenBank/DDBJ databases">
        <authorList>
            <person name="Beletskiy A.V."/>
            <person name="Mardanov A.V."/>
            <person name="Ravin N.V."/>
        </authorList>
    </citation>
    <scope>NUCLEOTIDE SEQUENCE</scope>
    <source>
        <strain evidence="7">GKL-01</strain>
    </source>
</reference>
<dbReference type="Proteomes" id="UP001300672">
    <property type="component" value="Chromosome"/>
</dbReference>
<accession>A0AA95H996</accession>
<dbReference type="EMBL" id="CP124755">
    <property type="protein sequence ID" value="WGZ90694.1"/>
    <property type="molecule type" value="Genomic_DNA"/>
</dbReference>
<evidence type="ECO:0000256" key="2">
    <source>
        <dbReference type="ARBA" id="ARBA00009160"/>
    </source>
</evidence>
<evidence type="ECO:0000313" key="7">
    <source>
        <dbReference type="EMBL" id="WGZ90694.1"/>
    </source>
</evidence>
<comment type="similarity">
    <text evidence="2">Belongs to the FUN14 family.</text>
</comment>
<evidence type="ECO:0000256" key="5">
    <source>
        <dbReference type="ARBA" id="ARBA00023136"/>
    </source>
</evidence>
<proteinExistence type="inferred from homology"/>
<keyword evidence="3 6" id="KW-0812">Transmembrane</keyword>
<dbReference type="AlphaFoldDB" id="A0AA95H996"/>
<keyword evidence="5 6" id="KW-0472">Membrane</keyword>
<evidence type="ECO:0000256" key="3">
    <source>
        <dbReference type="ARBA" id="ARBA00022692"/>
    </source>
</evidence>
<dbReference type="Pfam" id="PF04930">
    <property type="entry name" value="FUN14"/>
    <property type="match status" value="1"/>
</dbReference>
<evidence type="ECO:0000256" key="6">
    <source>
        <dbReference type="SAM" id="Phobius"/>
    </source>
</evidence>
<sequence length="116" mass="12085">MNDFTTNNASNTDFLSSTFLIGNVGAPFIIGLAVGFFAKKMLRMALFLAGGAIVLLFVLEYQGYTTGVSDSRLQDAANAATGFVQNSGNFLVDRLSNITSKGVSGAAGFFAGLKLG</sequence>
<dbReference type="KEGG" id="tdu:QJT80_14555"/>
<feature type="transmembrane region" description="Helical" evidence="6">
    <location>
        <begin position="20"/>
        <end position="38"/>
    </location>
</feature>
<evidence type="ECO:0000256" key="1">
    <source>
        <dbReference type="ARBA" id="ARBA00004370"/>
    </source>
</evidence>
<gene>
    <name evidence="7" type="ORF">QJT80_14555</name>
</gene>
<dbReference type="GO" id="GO:0016020">
    <property type="term" value="C:membrane"/>
    <property type="evidence" value="ECO:0007669"/>
    <property type="project" value="UniProtKB-SubCell"/>
</dbReference>
<evidence type="ECO:0000256" key="4">
    <source>
        <dbReference type="ARBA" id="ARBA00022989"/>
    </source>
</evidence>
<name>A0AA95H996_9GAMM</name>
<keyword evidence="4 6" id="KW-1133">Transmembrane helix</keyword>
<dbReference type="InterPro" id="IPR007014">
    <property type="entry name" value="FUN14"/>
</dbReference>